<evidence type="ECO:0000313" key="2">
    <source>
        <dbReference type="EMBL" id="TCO14692.1"/>
    </source>
</evidence>
<dbReference type="EMBL" id="SLWL01000003">
    <property type="protein sequence ID" value="TCO14692.1"/>
    <property type="molecule type" value="Genomic_DNA"/>
</dbReference>
<dbReference type="Pfam" id="PF04199">
    <property type="entry name" value="Cyclase"/>
    <property type="match status" value="1"/>
</dbReference>
<evidence type="ECO:0000256" key="1">
    <source>
        <dbReference type="SAM" id="MobiDB-lite"/>
    </source>
</evidence>
<dbReference type="SUPFAM" id="SSF102198">
    <property type="entry name" value="Putative cyclase"/>
    <property type="match status" value="1"/>
</dbReference>
<organism evidence="2 3">
    <name type="scientific">Camelimonas lactis</name>
    <dbReference type="NCBI Taxonomy" id="659006"/>
    <lineage>
        <taxon>Bacteria</taxon>
        <taxon>Pseudomonadati</taxon>
        <taxon>Pseudomonadota</taxon>
        <taxon>Alphaproteobacteria</taxon>
        <taxon>Hyphomicrobiales</taxon>
        <taxon>Chelatococcaceae</taxon>
        <taxon>Camelimonas</taxon>
    </lineage>
</organism>
<dbReference type="GO" id="GO:0004061">
    <property type="term" value="F:arylformamidase activity"/>
    <property type="evidence" value="ECO:0007669"/>
    <property type="project" value="InterPro"/>
</dbReference>
<dbReference type="InterPro" id="IPR037175">
    <property type="entry name" value="KFase_sf"/>
</dbReference>
<dbReference type="PANTHER" id="PTHR34861:SF10">
    <property type="entry name" value="CYCLASE"/>
    <property type="match status" value="1"/>
</dbReference>
<protein>
    <submittedName>
        <fullName evidence="2">Putative cyclase</fullName>
    </submittedName>
</protein>
<reference evidence="2 3" key="1">
    <citation type="submission" date="2019-03" db="EMBL/GenBank/DDBJ databases">
        <title>Genomic Encyclopedia of Type Strains, Phase IV (KMG-IV): sequencing the most valuable type-strain genomes for metagenomic binning, comparative biology and taxonomic classification.</title>
        <authorList>
            <person name="Goeker M."/>
        </authorList>
    </citation>
    <scope>NUCLEOTIDE SEQUENCE [LARGE SCALE GENOMIC DNA]</scope>
    <source>
        <strain evidence="2 3">DSM 22958</strain>
    </source>
</reference>
<dbReference type="GO" id="GO:0019441">
    <property type="term" value="P:L-tryptophan catabolic process to kynurenine"/>
    <property type="evidence" value="ECO:0007669"/>
    <property type="project" value="InterPro"/>
</dbReference>
<dbReference type="AlphaFoldDB" id="A0A4R2GVL4"/>
<proteinExistence type="predicted"/>
<dbReference type="OrthoDB" id="7067800at2"/>
<gene>
    <name evidence="2" type="ORF">EV666_103200</name>
</gene>
<dbReference type="Gene3D" id="3.50.30.50">
    <property type="entry name" value="Putative cyclase"/>
    <property type="match status" value="1"/>
</dbReference>
<comment type="caution">
    <text evidence="2">The sequence shown here is derived from an EMBL/GenBank/DDBJ whole genome shotgun (WGS) entry which is preliminary data.</text>
</comment>
<evidence type="ECO:0000313" key="3">
    <source>
        <dbReference type="Proteomes" id="UP000294881"/>
    </source>
</evidence>
<keyword evidence="3" id="KW-1185">Reference proteome</keyword>
<dbReference type="RefSeq" id="WP_132004283.1">
    <property type="nucleotide sequence ID" value="NZ_JBHUNN010000002.1"/>
</dbReference>
<dbReference type="InterPro" id="IPR007325">
    <property type="entry name" value="KFase/CYL"/>
</dbReference>
<dbReference type="PANTHER" id="PTHR34861">
    <property type="match status" value="1"/>
</dbReference>
<sequence length="350" mass="38096">MTQSGRWKQRPEGSTWGDFGPDDQLGRLNLITPEKVKQGAAEIREGLAFCLSLPLEYPGGNVLNPRRFPPVLRPTRRGDAVNMNYQLGRDHAGATDVLCDDLVLLHLQYSTQWDSFAHVGSMFDADGDGVPEPLYYNGFRAGEDVVGPSDLTDAGAPEGYGPSTSGARRLGVENMAVKGMQGRAVMIDLHAHVGRAREIIGYDQLMPILEKDRVEIEPGDMVCLHTGFAEFLLELGGNPTHFAVENACALLDGRDGRLLQWITDSGLAALIADNYSVEAYPARPGGDCCAQLPLHEHCLFKLGVHLGELWHLTPLANWLRDHGRNRFMLTAPPLRLTGAVGSPATPVATV</sequence>
<name>A0A4R2GVL4_9HYPH</name>
<accession>A0A4R2GVL4</accession>
<dbReference type="Proteomes" id="UP000294881">
    <property type="component" value="Unassembled WGS sequence"/>
</dbReference>
<feature type="region of interest" description="Disordered" evidence="1">
    <location>
        <begin position="1"/>
        <end position="21"/>
    </location>
</feature>